<feature type="compositionally biased region" description="Polar residues" evidence="7">
    <location>
        <begin position="422"/>
        <end position="433"/>
    </location>
</feature>
<dbReference type="HOGENOM" id="CLU_054229_0_0_1"/>
<dbReference type="STRING" id="569365.A0A0D2AJM2"/>
<keyword evidence="4 6" id="KW-0804">Transcription</keyword>
<name>A0A0D2AJM2_9EURO</name>
<dbReference type="VEuPathDB" id="FungiDB:PV07_10744"/>
<comment type="similarity">
    <text evidence="2 6">Belongs to the Mediator complex subunit 10 family.</text>
</comment>
<dbReference type="OrthoDB" id="337270at2759"/>
<evidence type="ECO:0000256" key="3">
    <source>
        <dbReference type="ARBA" id="ARBA00023015"/>
    </source>
</evidence>
<dbReference type="GO" id="GO:0003712">
    <property type="term" value="F:transcription coregulator activity"/>
    <property type="evidence" value="ECO:0007669"/>
    <property type="project" value="InterPro"/>
</dbReference>
<keyword evidence="9" id="KW-1185">Reference proteome</keyword>
<dbReference type="RefSeq" id="XP_016245288.1">
    <property type="nucleotide sequence ID" value="XM_016398097.1"/>
</dbReference>
<evidence type="ECO:0000256" key="1">
    <source>
        <dbReference type="ARBA" id="ARBA00004123"/>
    </source>
</evidence>
<feature type="region of interest" description="Disordered" evidence="7">
    <location>
        <begin position="414"/>
        <end position="446"/>
    </location>
</feature>
<comment type="function">
    <text evidence="6">Component of the Mediator complex, a coactivator involved in the regulated transcription of nearly all RNA polymerase II-dependent genes. Mediator functions as a bridge to convey information from gene-specific regulatory proteins to the basal RNA polymerase II transcription machinery. Mediator is recruited to promoters by direct interactions with regulatory proteins and serves as a scaffold for the assembly of a functional preinitiation complex with RNA polymerase II and the general transcription factors.</text>
</comment>
<comment type="subcellular location">
    <subcellularLocation>
        <location evidence="1 6">Nucleus</location>
    </subcellularLocation>
</comment>
<evidence type="ECO:0000256" key="2">
    <source>
        <dbReference type="ARBA" id="ARBA00005389"/>
    </source>
</evidence>
<reference evidence="8 9" key="1">
    <citation type="submission" date="2015-01" db="EMBL/GenBank/DDBJ databases">
        <title>The Genome Sequence of Cladophialophora immunda CBS83496.</title>
        <authorList>
            <consortium name="The Broad Institute Genomics Platform"/>
            <person name="Cuomo C."/>
            <person name="de Hoog S."/>
            <person name="Gorbushina A."/>
            <person name="Stielow B."/>
            <person name="Teixiera M."/>
            <person name="Abouelleil A."/>
            <person name="Chapman S.B."/>
            <person name="Priest M."/>
            <person name="Young S.K."/>
            <person name="Wortman J."/>
            <person name="Nusbaum C."/>
            <person name="Birren B."/>
        </authorList>
    </citation>
    <scope>NUCLEOTIDE SEQUENCE [LARGE SCALE GENOMIC DNA]</scope>
    <source>
        <strain evidence="8 9">CBS 83496</strain>
    </source>
</reference>
<evidence type="ECO:0000256" key="4">
    <source>
        <dbReference type="ARBA" id="ARBA00023163"/>
    </source>
</evidence>
<evidence type="ECO:0000256" key="7">
    <source>
        <dbReference type="SAM" id="MobiDB-lite"/>
    </source>
</evidence>
<dbReference type="EMBL" id="KN847045">
    <property type="protein sequence ID" value="KIW25072.1"/>
    <property type="molecule type" value="Genomic_DNA"/>
</dbReference>
<evidence type="ECO:0000313" key="8">
    <source>
        <dbReference type="EMBL" id="KIW25072.1"/>
    </source>
</evidence>
<dbReference type="Proteomes" id="UP000054466">
    <property type="component" value="Unassembled WGS sequence"/>
</dbReference>
<keyword evidence="3 6" id="KW-0805">Transcription regulation</keyword>
<dbReference type="AlphaFoldDB" id="A0A0D2AJM2"/>
<keyword evidence="6" id="KW-0010">Activator</keyword>
<dbReference type="GeneID" id="27349938"/>
<feature type="compositionally biased region" description="Polar residues" evidence="7">
    <location>
        <begin position="18"/>
        <end position="27"/>
    </location>
</feature>
<accession>A0A0D2AJM2</accession>
<dbReference type="GO" id="GO:0016592">
    <property type="term" value="C:mediator complex"/>
    <property type="evidence" value="ECO:0007669"/>
    <property type="project" value="InterPro"/>
</dbReference>
<evidence type="ECO:0000313" key="9">
    <source>
        <dbReference type="Proteomes" id="UP000054466"/>
    </source>
</evidence>
<dbReference type="InterPro" id="IPR019145">
    <property type="entry name" value="Mediator_Med10"/>
</dbReference>
<comment type="subunit">
    <text evidence="6">Component of the Mediator complex.</text>
</comment>
<keyword evidence="5 6" id="KW-0539">Nucleus</keyword>
<feature type="region of interest" description="Disordered" evidence="7">
    <location>
        <begin position="1"/>
        <end position="73"/>
    </location>
</feature>
<dbReference type="GO" id="GO:0006357">
    <property type="term" value="P:regulation of transcription by RNA polymerase II"/>
    <property type="evidence" value="ECO:0007669"/>
    <property type="project" value="InterPro"/>
</dbReference>
<sequence length="446" mass="49131">MAPYKASTPRRGAPQAVRASNAQTTNPQSPPNRDKHHRVGTPQRTGAGRSGAGTPTVRAGRVGRGFRNESTQRVVRHQKTPYVYRIGIRLPREKLQQFPWYNGRVRKFLYDGAGSFVTLKIPRLHTILSSSRQGRFPSASAVGQIETAATAVSEATFSPSPGTILSGAPSIFSEVEPCSDFRTPITDESSPQDTWPNVRLRDEWKGAEQELLSATAGSSVAHDHYRPFDHDNKHLTAPGTVEEPFAFPNRSHSDFEDLPVAGRLLSNSNTDGDAMAPVKDTSNVHNTIKDIIQHLTEIQIQTHGYIPATRDLLVDKFSDLTNSLSQLKRLTSPTESPNNYIHQVAIAPEIVDYVDDGRNPDIFTRDFVENVQRGNAVINGKQQAFRDFTEIFAQKLKEGIPGVSREVDRVLRNAGFDEQHDATTNGDEQTPSPQRGEANDNGPANG</sequence>
<gene>
    <name evidence="6" type="primary">MED10</name>
    <name evidence="8" type="ORF">PV07_10744</name>
</gene>
<evidence type="ECO:0000256" key="6">
    <source>
        <dbReference type="RuleBase" id="RU364146"/>
    </source>
</evidence>
<evidence type="ECO:0000256" key="5">
    <source>
        <dbReference type="ARBA" id="ARBA00023242"/>
    </source>
</evidence>
<organism evidence="8 9">
    <name type="scientific">Cladophialophora immunda</name>
    <dbReference type="NCBI Taxonomy" id="569365"/>
    <lineage>
        <taxon>Eukaryota</taxon>
        <taxon>Fungi</taxon>
        <taxon>Dikarya</taxon>
        <taxon>Ascomycota</taxon>
        <taxon>Pezizomycotina</taxon>
        <taxon>Eurotiomycetes</taxon>
        <taxon>Chaetothyriomycetidae</taxon>
        <taxon>Chaetothyriales</taxon>
        <taxon>Herpotrichiellaceae</taxon>
        <taxon>Cladophialophora</taxon>
    </lineage>
</organism>
<protein>
    <recommendedName>
        <fullName evidence="6">Mediator of RNA polymerase II transcription subunit 10</fullName>
    </recommendedName>
    <alternativeName>
        <fullName evidence="6">Mediator complex subunit 10</fullName>
    </alternativeName>
</protein>
<dbReference type="Pfam" id="PF09748">
    <property type="entry name" value="Med10"/>
    <property type="match status" value="1"/>
</dbReference>
<proteinExistence type="inferred from homology"/>